<organism evidence="2">
    <name type="scientific">Simulium nigrimanum</name>
    <name type="common">Black fly</name>
    <dbReference type="NCBI Taxonomy" id="683695"/>
    <lineage>
        <taxon>Eukaryota</taxon>
        <taxon>Metazoa</taxon>
        <taxon>Ecdysozoa</taxon>
        <taxon>Arthropoda</taxon>
        <taxon>Hexapoda</taxon>
        <taxon>Insecta</taxon>
        <taxon>Pterygota</taxon>
        <taxon>Neoptera</taxon>
        <taxon>Endopterygota</taxon>
        <taxon>Diptera</taxon>
        <taxon>Nematocera</taxon>
        <taxon>Chironomoidea</taxon>
        <taxon>Simuliidae</taxon>
        <taxon>Simulium</taxon>
    </lineage>
</organism>
<name>D1FQ09_SIMNI</name>
<protein>
    <submittedName>
        <fullName evidence="2">Hypothetical secreted protein</fullName>
    </submittedName>
</protein>
<dbReference type="AlphaFoldDB" id="D1FQ09"/>
<keyword evidence="1" id="KW-0732">Signal</keyword>
<sequence length="260" mass="30080">MINCGRFVLFLVGVSLANSKNPGLPGLVFDDFDQLYTHPLVDGDNPRMDLAPEAEYNKLKDSRILEDPVNRTLEIAKYINDIDHRTIVIIQARTADIYRYEEAAGKEIQKISTAFRREGCLGDIKKMYKSVLETKSKNGDTNCKLRLDGKVEHYDLEFEGLVQTCLALQPLKVNQKFMRIYAEIYIALEKTYACSTKKTLNEVYDCIHKMAVDIKWKLDKTEKLTAQFKAKVDKYKRLAPKCCSFLKYYLTHHDKDSYCY</sequence>
<evidence type="ECO:0000256" key="1">
    <source>
        <dbReference type="SAM" id="SignalP"/>
    </source>
</evidence>
<accession>D1FQ09</accession>
<reference evidence="2" key="1">
    <citation type="submission" date="2009-10" db="EMBL/GenBank/DDBJ databases">
        <title>An Insight into the Sialotranscriptome of Simulium nigrimanum, a Black Fly Associated with Fogo Selvagem in South America.</title>
        <authorList>
            <person name="Ribeiro J.M.C."/>
            <person name="Valenzuela J.G."/>
            <person name="Pham V.M."/>
            <person name="Kleeman L."/>
            <person name="Barbian K.D."/>
            <person name="Favreau A.J."/>
            <person name="Eaton D.P."/>
            <person name="Aoki V."/>
            <person name="Hans-Filho G."/>
            <person name="Rivitti E.A."/>
            <person name="Diaz L.A."/>
        </authorList>
    </citation>
    <scope>NUCLEOTIDE SEQUENCE</scope>
    <source>
        <tissue evidence="2">Salivary glands</tissue>
    </source>
</reference>
<evidence type="ECO:0000313" key="2">
    <source>
        <dbReference type="EMBL" id="ACZ28264.1"/>
    </source>
</evidence>
<dbReference type="EMBL" id="EZ419909">
    <property type="protein sequence ID" value="ACZ28264.1"/>
    <property type="molecule type" value="mRNA"/>
</dbReference>
<feature type="signal peptide" evidence="1">
    <location>
        <begin position="1"/>
        <end position="19"/>
    </location>
</feature>
<proteinExistence type="evidence at transcript level"/>
<feature type="chain" id="PRO_5003022010" evidence="1">
    <location>
        <begin position="20"/>
        <end position="260"/>
    </location>
</feature>